<keyword evidence="3" id="KW-1185">Reference proteome</keyword>
<dbReference type="EMBL" id="JAIWYP010000016">
    <property type="protein sequence ID" value="KAH3696475.1"/>
    <property type="molecule type" value="Genomic_DNA"/>
</dbReference>
<feature type="region of interest" description="Disordered" evidence="1">
    <location>
        <begin position="1"/>
        <end position="53"/>
    </location>
</feature>
<gene>
    <name evidence="2" type="ORF">DPMN_083940</name>
</gene>
<protein>
    <submittedName>
        <fullName evidence="2">Uncharacterized protein</fullName>
    </submittedName>
</protein>
<evidence type="ECO:0000256" key="1">
    <source>
        <dbReference type="SAM" id="MobiDB-lite"/>
    </source>
</evidence>
<reference evidence="2" key="1">
    <citation type="journal article" date="2019" name="bioRxiv">
        <title>The Genome of the Zebra Mussel, Dreissena polymorpha: A Resource for Invasive Species Research.</title>
        <authorList>
            <person name="McCartney M.A."/>
            <person name="Auch B."/>
            <person name="Kono T."/>
            <person name="Mallez S."/>
            <person name="Zhang Y."/>
            <person name="Obille A."/>
            <person name="Becker A."/>
            <person name="Abrahante J.E."/>
            <person name="Garbe J."/>
            <person name="Badalamenti J.P."/>
            <person name="Herman A."/>
            <person name="Mangelson H."/>
            <person name="Liachko I."/>
            <person name="Sullivan S."/>
            <person name="Sone E.D."/>
            <person name="Koren S."/>
            <person name="Silverstein K.A.T."/>
            <person name="Beckman K.B."/>
            <person name="Gohl D.M."/>
        </authorList>
    </citation>
    <scope>NUCLEOTIDE SEQUENCE</scope>
    <source>
        <strain evidence="2">Duluth1</strain>
        <tissue evidence="2">Whole animal</tissue>
    </source>
</reference>
<feature type="compositionally biased region" description="Basic and acidic residues" evidence="1">
    <location>
        <begin position="42"/>
        <end position="53"/>
    </location>
</feature>
<evidence type="ECO:0000313" key="3">
    <source>
        <dbReference type="Proteomes" id="UP000828390"/>
    </source>
</evidence>
<reference evidence="2" key="2">
    <citation type="submission" date="2020-11" db="EMBL/GenBank/DDBJ databases">
        <authorList>
            <person name="McCartney M.A."/>
            <person name="Auch B."/>
            <person name="Kono T."/>
            <person name="Mallez S."/>
            <person name="Becker A."/>
            <person name="Gohl D.M."/>
            <person name="Silverstein K.A.T."/>
            <person name="Koren S."/>
            <person name="Bechman K.B."/>
            <person name="Herman A."/>
            <person name="Abrahante J.E."/>
            <person name="Garbe J."/>
        </authorList>
    </citation>
    <scope>NUCLEOTIDE SEQUENCE</scope>
    <source>
        <strain evidence="2">Duluth1</strain>
        <tissue evidence="2">Whole animal</tissue>
    </source>
</reference>
<comment type="caution">
    <text evidence="2">The sequence shown here is derived from an EMBL/GenBank/DDBJ whole genome shotgun (WGS) entry which is preliminary data.</text>
</comment>
<proteinExistence type="predicted"/>
<name>A0A9D4BI61_DREPO</name>
<dbReference type="Proteomes" id="UP000828390">
    <property type="component" value="Unassembled WGS sequence"/>
</dbReference>
<feature type="compositionally biased region" description="Low complexity" evidence="1">
    <location>
        <begin position="12"/>
        <end position="25"/>
    </location>
</feature>
<dbReference type="AlphaFoldDB" id="A0A9D4BI61"/>
<organism evidence="2 3">
    <name type="scientific">Dreissena polymorpha</name>
    <name type="common">Zebra mussel</name>
    <name type="synonym">Mytilus polymorpha</name>
    <dbReference type="NCBI Taxonomy" id="45954"/>
    <lineage>
        <taxon>Eukaryota</taxon>
        <taxon>Metazoa</taxon>
        <taxon>Spiralia</taxon>
        <taxon>Lophotrochozoa</taxon>
        <taxon>Mollusca</taxon>
        <taxon>Bivalvia</taxon>
        <taxon>Autobranchia</taxon>
        <taxon>Heteroconchia</taxon>
        <taxon>Euheterodonta</taxon>
        <taxon>Imparidentia</taxon>
        <taxon>Neoheterodontei</taxon>
        <taxon>Myida</taxon>
        <taxon>Dreissenoidea</taxon>
        <taxon>Dreissenidae</taxon>
        <taxon>Dreissena</taxon>
    </lineage>
</organism>
<evidence type="ECO:0000313" key="2">
    <source>
        <dbReference type="EMBL" id="KAH3696475.1"/>
    </source>
</evidence>
<accession>A0A9D4BI61</accession>
<sequence>MDCSMLEVSTLSASPSKSARSPSKPVNGPRYHVPDLNPGPKKTPDDVDGCKPS</sequence>